<dbReference type="AlphaFoldDB" id="A0A087AG13"/>
<dbReference type="Proteomes" id="UP000029074">
    <property type="component" value="Unassembled WGS sequence"/>
</dbReference>
<dbReference type="Pfam" id="PF01882">
    <property type="entry name" value="DUF58"/>
    <property type="match status" value="1"/>
</dbReference>
<evidence type="ECO:0000313" key="4">
    <source>
        <dbReference type="Proteomes" id="UP000029074"/>
    </source>
</evidence>
<comment type="caution">
    <text evidence="3">The sequence shown here is derived from an EMBL/GenBank/DDBJ whole genome shotgun (WGS) entry which is preliminary data.</text>
</comment>
<keyword evidence="1" id="KW-0472">Membrane</keyword>
<feature type="transmembrane region" description="Helical" evidence="1">
    <location>
        <begin position="44"/>
        <end position="64"/>
    </location>
</feature>
<keyword evidence="4" id="KW-1185">Reference proteome</keyword>
<keyword evidence="1" id="KW-1133">Transmembrane helix</keyword>
<name>A0A087AG13_9BIFI</name>
<gene>
    <name evidence="3" type="ORF">BGLCM_1403</name>
</gene>
<dbReference type="PANTHER" id="PTHR34351">
    <property type="entry name" value="SLR1927 PROTEIN-RELATED"/>
    <property type="match status" value="1"/>
</dbReference>
<evidence type="ECO:0000256" key="1">
    <source>
        <dbReference type="SAM" id="Phobius"/>
    </source>
</evidence>
<accession>A0A087AG13</accession>
<feature type="transmembrane region" description="Helical" evidence="1">
    <location>
        <begin position="76"/>
        <end position="98"/>
    </location>
</feature>
<feature type="domain" description="DUF58" evidence="2">
    <location>
        <begin position="236"/>
        <end position="308"/>
    </location>
</feature>
<protein>
    <recommendedName>
        <fullName evidence="2">DUF58 domain-containing protein</fullName>
    </recommendedName>
</protein>
<organism evidence="3 4">
    <name type="scientific">Bifidobacterium gallicum DSM 20093 = LMG 11596</name>
    <dbReference type="NCBI Taxonomy" id="561180"/>
    <lineage>
        <taxon>Bacteria</taxon>
        <taxon>Bacillati</taxon>
        <taxon>Actinomycetota</taxon>
        <taxon>Actinomycetes</taxon>
        <taxon>Bifidobacteriales</taxon>
        <taxon>Bifidobacteriaceae</taxon>
        <taxon>Bifidobacterium</taxon>
    </lineage>
</organism>
<evidence type="ECO:0000259" key="2">
    <source>
        <dbReference type="Pfam" id="PF01882"/>
    </source>
</evidence>
<proteinExistence type="predicted"/>
<dbReference type="InterPro" id="IPR002881">
    <property type="entry name" value="DUF58"/>
</dbReference>
<dbReference type="PANTHER" id="PTHR34351:SF1">
    <property type="entry name" value="SLR1927 PROTEIN"/>
    <property type="match status" value="1"/>
</dbReference>
<keyword evidence="1" id="KW-0812">Transmembrane</keyword>
<reference evidence="3 4" key="1">
    <citation type="submission" date="2014-03" db="EMBL/GenBank/DDBJ databases">
        <title>Genomics of Bifidobacteria.</title>
        <authorList>
            <person name="Ventura M."/>
            <person name="Milani C."/>
            <person name="Lugli G.A."/>
        </authorList>
    </citation>
    <scope>NUCLEOTIDE SEQUENCE [LARGE SCALE GENOMIC DNA]</scope>
    <source>
        <strain evidence="3 4">LMG 11596</strain>
    </source>
</reference>
<evidence type="ECO:0000313" key="3">
    <source>
        <dbReference type="EMBL" id="KFI57713.1"/>
    </source>
</evidence>
<dbReference type="EMBL" id="JGYW01000009">
    <property type="protein sequence ID" value="KFI57713.1"/>
    <property type="molecule type" value="Genomic_DNA"/>
</dbReference>
<sequence length="422" mass="46737">MTDSARAPRAPRATRASRTARAIHRRRDLMRRLHRLHRHIRRWLRAYVSPLGWATLALAIMLWVTFGCFGWHELLAAAIVCTVMLLAALVMSLGNTAFDATISVSQLRVSINDEVNVQVDVRNPGSAPTASARADLPMGDMHERFNIPMLGSHQSKHTSVSFKAVTRAVLPVGPLMIRKGDPFGLMRHEHKLAQRVTVFIHPDIVILDRLHAGIPRDLEGNPSGDIVDDDLDFYGLREYEPGDDVRNVHWLSSAKTRTLMIRQFEATRRTDTSITCDVNPDDYPDSRAFELAVSVHASLGVQALREGRPLYMNAGSTHVKPANPTQFLDQCSAIEPDFQDERNLVRGALMFTPDASFYAITVGAFKPLDDIRHMVMALPAAATCLVVQVAPGAPRALHVFPEFTLATVGSLDDLPPVMGALR</sequence>